<name>A0AAV5JNW8_9ROSI</name>
<evidence type="ECO:0000313" key="3">
    <source>
        <dbReference type="EMBL" id="GKV14436.1"/>
    </source>
</evidence>
<feature type="signal peptide" evidence="2">
    <location>
        <begin position="1"/>
        <end position="23"/>
    </location>
</feature>
<dbReference type="EMBL" id="BPVZ01000041">
    <property type="protein sequence ID" value="GKV14436.1"/>
    <property type="molecule type" value="Genomic_DNA"/>
</dbReference>
<reference evidence="3 4" key="1">
    <citation type="journal article" date="2021" name="Commun. Biol.">
        <title>The genome of Shorea leprosula (Dipterocarpaceae) highlights the ecological relevance of drought in aseasonal tropical rainforests.</title>
        <authorList>
            <person name="Ng K.K.S."/>
            <person name="Kobayashi M.J."/>
            <person name="Fawcett J.A."/>
            <person name="Hatakeyama M."/>
            <person name="Paape T."/>
            <person name="Ng C.H."/>
            <person name="Ang C.C."/>
            <person name="Tnah L.H."/>
            <person name="Lee C.T."/>
            <person name="Nishiyama T."/>
            <person name="Sese J."/>
            <person name="O'Brien M.J."/>
            <person name="Copetti D."/>
            <person name="Mohd Noor M.I."/>
            <person name="Ong R.C."/>
            <person name="Putra M."/>
            <person name="Sireger I.Z."/>
            <person name="Indrioko S."/>
            <person name="Kosugi Y."/>
            <person name="Izuno A."/>
            <person name="Isagi Y."/>
            <person name="Lee S.L."/>
            <person name="Shimizu K.K."/>
        </authorList>
    </citation>
    <scope>NUCLEOTIDE SEQUENCE [LARGE SCALE GENOMIC DNA]</scope>
    <source>
        <strain evidence="3">214</strain>
    </source>
</reference>
<keyword evidence="4" id="KW-1185">Reference proteome</keyword>
<protein>
    <submittedName>
        <fullName evidence="3">Uncharacterized protein</fullName>
    </submittedName>
</protein>
<keyword evidence="1" id="KW-1133">Transmembrane helix</keyword>
<accession>A0AAV5JNW8</accession>
<keyword evidence="1" id="KW-0472">Membrane</keyword>
<sequence>MGYGIRATVFAACLALLIMAVSAATVGHATTPSPAPVPTPGKSNGSMTFPSIVIGFFAFVVSIILVGDRA</sequence>
<comment type="caution">
    <text evidence="3">The sequence shown here is derived from an EMBL/GenBank/DDBJ whole genome shotgun (WGS) entry which is preliminary data.</text>
</comment>
<feature type="transmembrane region" description="Helical" evidence="1">
    <location>
        <begin position="47"/>
        <end position="67"/>
    </location>
</feature>
<gene>
    <name evidence="3" type="ORF">SLEP1_g25319</name>
</gene>
<organism evidence="3 4">
    <name type="scientific">Rubroshorea leprosula</name>
    <dbReference type="NCBI Taxonomy" id="152421"/>
    <lineage>
        <taxon>Eukaryota</taxon>
        <taxon>Viridiplantae</taxon>
        <taxon>Streptophyta</taxon>
        <taxon>Embryophyta</taxon>
        <taxon>Tracheophyta</taxon>
        <taxon>Spermatophyta</taxon>
        <taxon>Magnoliopsida</taxon>
        <taxon>eudicotyledons</taxon>
        <taxon>Gunneridae</taxon>
        <taxon>Pentapetalae</taxon>
        <taxon>rosids</taxon>
        <taxon>malvids</taxon>
        <taxon>Malvales</taxon>
        <taxon>Dipterocarpaceae</taxon>
        <taxon>Rubroshorea</taxon>
    </lineage>
</organism>
<evidence type="ECO:0000256" key="1">
    <source>
        <dbReference type="SAM" id="Phobius"/>
    </source>
</evidence>
<keyword evidence="2" id="KW-0732">Signal</keyword>
<evidence type="ECO:0000313" key="4">
    <source>
        <dbReference type="Proteomes" id="UP001054252"/>
    </source>
</evidence>
<dbReference type="AlphaFoldDB" id="A0AAV5JNW8"/>
<feature type="chain" id="PRO_5043573950" evidence="2">
    <location>
        <begin position="24"/>
        <end position="70"/>
    </location>
</feature>
<evidence type="ECO:0000256" key="2">
    <source>
        <dbReference type="SAM" id="SignalP"/>
    </source>
</evidence>
<keyword evidence="1" id="KW-0812">Transmembrane</keyword>
<proteinExistence type="predicted"/>
<dbReference type="Proteomes" id="UP001054252">
    <property type="component" value="Unassembled WGS sequence"/>
</dbReference>